<dbReference type="AlphaFoldDB" id="A0A179H4G3"/>
<name>A0A179H4G3_PURLI</name>
<proteinExistence type="predicted"/>
<organism evidence="2 3">
    <name type="scientific">Purpureocillium lilacinum</name>
    <name type="common">Paecilomyces lilacinus</name>
    <dbReference type="NCBI Taxonomy" id="33203"/>
    <lineage>
        <taxon>Eukaryota</taxon>
        <taxon>Fungi</taxon>
        <taxon>Dikarya</taxon>
        <taxon>Ascomycota</taxon>
        <taxon>Pezizomycotina</taxon>
        <taxon>Sordariomycetes</taxon>
        <taxon>Hypocreomycetidae</taxon>
        <taxon>Hypocreales</taxon>
        <taxon>Ophiocordycipitaceae</taxon>
        <taxon>Purpureocillium</taxon>
    </lineage>
</organism>
<evidence type="ECO:0000313" key="3">
    <source>
        <dbReference type="Proteomes" id="UP000078240"/>
    </source>
</evidence>
<protein>
    <submittedName>
        <fullName evidence="2">Uncharacterized protein</fullName>
    </submittedName>
</protein>
<accession>A0A179H4G3</accession>
<comment type="caution">
    <text evidence="2">The sequence shown here is derived from an EMBL/GenBank/DDBJ whole genome shotgun (WGS) entry which is preliminary data.</text>
</comment>
<feature type="region of interest" description="Disordered" evidence="1">
    <location>
        <begin position="125"/>
        <end position="148"/>
    </location>
</feature>
<evidence type="ECO:0000313" key="2">
    <source>
        <dbReference type="EMBL" id="OAQ84902.1"/>
    </source>
</evidence>
<reference evidence="2 3" key="1">
    <citation type="submission" date="2016-01" db="EMBL/GenBank/DDBJ databases">
        <title>Biosynthesis of antibiotic leucinostatins and their inhibition on Phytophthora in bio-control Purpureocillium lilacinum.</title>
        <authorList>
            <person name="Wang G."/>
            <person name="Liu Z."/>
            <person name="Lin R."/>
            <person name="Li E."/>
            <person name="Mao Z."/>
            <person name="Ling J."/>
            <person name="Yin W."/>
            <person name="Xie B."/>
        </authorList>
    </citation>
    <scope>NUCLEOTIDE SEQUENCE [LARGE SCALE GENOMIC DNA]</scope>
    <source>
        <strain evidence="2">PLBJ-1</strain>
    </source>
</reference>
<dbReference type="Proteomes" id="UP000078240">
    <property type="component" value="Unassembled WGS sequence"/>
</dbReference>
<gene>
    <name evidence="2" type="ORF">VFPBJ_03670</name>
</gene>
<sequence>MVSCSAWDSIWGRESTSTWAAPELHWSFLGSWGSCRGICSAEAVPARAMGIAPRISSSLSGELKARVRRLGVAKRRTDLCDSAGASRARFRNRSSAVRARHFPLLVRQYIIPLARTCCSLEKPSPHASMVHSPPARSADHDRHSSTVTTPTLKLDTTSFRTQFPLQLSAFAHELSIISRIIAPTSSFLPRNPSTIWISGTLEPTSKTCFRNNRILSLSRILPLKTVASISAAYAVALQPGVVVSEDGTESGLFPSPVCGIASLAAHVPL</sequence>
<evidence type="ECO:0000256" key="1">
    <source>
        <dbReference type="SAM" id="MobiDB-lite"/>
    </source>
</evidence>
<dbReference type="EMBL" id="LSBH01000002">
    <property type="protein sequence ID" value="OAQ84902.1"/>
    <property type="molecule type" value="Genomic_DNA"/>
</dbReference>